<comment type="caution">
    <text evidence="3">The sequence shown here is derived from an EMBL/GenBank/DDBJ whole genome shotgun (WGS) entry which is preliminary data.</text>
</comment>
<evidence type="ECO:0000313" key="3">
    <source>
        <dbReference type="EMBL" id="RVW06302.1"/>
    </source>
</evidence>
<reference evidence="3 4" key="1">
    <citation type="submission" date="2018-11" db="EMBL/GenBank/DDBJ databases">
        <title>Rhodococcus spongicola sp. nov. and Rhodococcus xishaensis sp. nov. from marine sponges.</title>
        <authorList>
            <person name="Li L."/>
            <person name="Lin H.W."/>
        </authorList>
    </citation>
    <scope>NUCLEOTIDE SEQUENCE [LARGE SCALE GENOMIC DNA]</scope>
    <source>
        <strain evidence="3 4">LHW50502</strain>
    </source>
</reference>
<feature type="chain" id="PRO_5038619636" description="LppU protein" evidence="2">
    <location>
        <begin position="23"/>
        <end position="200"/>
    </location>
</feature>
<dbReference type="Proteomes" id="UP000284333">
    <property type="component" value="Unassembled WGS sequence"/>
</dbReference>
<dbReference type="OrthoDB" id="3701210at2"/>
<evidence type="ECO:0000256" key="1">
    <source>
        <dbReference type="SAM" id="MobiDB-lite"/>
    </source>
</evidence>
<evidence type="ECO:0008006" key="5">
    <source>
        <dbReference type="Google" id="ProtNLM"/>
    </source>
</evidence>
<feature type="region of interest" description="Disordered" evidence="1">
    <location>
        <begin position="35"/>
        <end position="63"/>
    </location>
</feature>
<dbReference type="EMBL" id="RKLN01000001">
    <property type="protein sequence ID" value="RVW06302.1"/>
    <property type="molecule type" value="Genomic_DNA"/>
</dbReference>
<gene>
    <name evidence="3" type="ORF">EF834_02320</name>
</gene>
<name>A0A3S3CV21_9NOCA</name>
<dbReference type="AlphaFoldDB" id="A0A3S3CV21"/>
<feature type="compositionally biased region" description="Low complexity" evidence="1">
    <location>
        <begin position="35"/>
        <end position="52"/>
    </location>
</feature>
<sequence>MWTLVRRSVGAGAVAAATMLAAACGGSAEGTATAADAASESSSPSTSESAIAGQEGSDRGGRVDLDVEIGDCVRLGGTMDSATIAEAVCASEGSNYKVVAKAKDSEQCPSDVDQIYSESMFGSDVGVLCLDVDWVEGGCMSLPATNDDDPQRVDCDDPNASSVERVTEIIEGVSDPTVCPEGGFVYDERLFTVCAETVRA</sequence>
<feature type="signal peptide" evidence="2">
    <location>
        <begin position="1"/>
        <end position="22"/>
    </location>
</feature>
<evidence type="ECO:0000313" key="4">
    <source>
        <dbReference type="Proteomes" id="UP000284333"/>
    </source>
</evidence>
<dbReference type="PROSITE" id="PS51257">
    <property type="entry name" value="PROKAR_LIPOPROTEIN"/>
    <property type="match status" value="1"/>
</dbReference>
<proteinExistence type="predicted"/>
<organism evidence="3 4">
    <name type="scientific">Rhodococcus spongiicola</name>
    <dbReference type="NCBI Taxonomy" id="2487352"/>
    <lineage>
        <taxon>Bacteria</taxon>
        <taxon>Bacillati</taxon>
        <taxon>Actinomycetota</taxon>
        <taxon>Actinomycetes</taxon>
        <taxon>Mycobacteriales</taxon>
        <taxon>Nocardiaceae</taxon>
        <taxon>Rhodococcus</taxon>
    </lineage>
</organism>
<protein>
    <recommendedName>
        <fullName evidence="5">LppU protein</fullName>
    </recommendedName>
</protein>
<keyword evidence="4" id="KW-1185">Reference proteome</keyword>
<evidence type="ECO:0000256" key="2">
    <source>
        <dbReference type="SAM" id="SignalP"/>
    </source>
</evidence>
<accession>A0A3S3CV21</accession>
<keyword evidence="2" id="KW-0732">Signal</keyword>